<dbReference type="InterPro" id="IPR000198">
    <property type="entry name" value="RhoGAP_dom"/>
</dbReference>
<organism evidence="4 5">
    <name type="scientific">Podila minutissima</name>
    <dbReference type="NCBI Taxonomy" id="64525"/>
    <lineage>
        <taxon>Eukaryota</taxon>
        <taxon>Fungi</taxon>
        <taxon>Fungi incertae sedis</taxon>
        <taxon>Mucoromycota</taxon>
        <taxon>Mortierellomycotina</taxon>
        <taxon>Mortierellomycetes</taxon>
        <taxon>Mortierellales</taxon>
        <taxon>Mortierellaceae</taxon>
        <taxon>Podila</taxon>
    </lineage>
</organism>
<feature type="region of interest" description="Disordered" evidence="2">
    <location>
        <begin position="117"/>
        <end position="136"/>
    </location>
</feature>
<dbReference type="Gene3D" id="1.10.555.10">
    <property type="entry name" value="Rho GTPase activation protein"/>
    <property type="match status" value="1"/>
</dbReference>
<dbReference type="SUPFAM" id="SSF48350">
    <property type="entry name" value="GTPase activation domain, GAP"/>
    <property type="match status" value="1"/>
</dbReference>
<feature type="compositionally biased region" description="Polar residues" evidence="2">
    <location>
        <begin position="610"/>
        <end position="620"/>
    </location>
</feature>
<evidence type="ECO:0000313" key="5">
    <source>
        <dbReference type="Proteomes" id="UP000696485"/>
    </source>
</evidence>
<evidence type="ECO:0000313" key="4">
    <source>
        <dbReference type="EMBL" id="KAF9332436.1"/>
    </source>
</evidence>
<keyword evidence="5" id="KW-1185">Reference proteome</keyword>
<protein>
    <recommendedName>
        <fullName evidence="3">Rho-GAP domain-containing protein</fullName>
    </recommendedName>
</protein>
<feature type="region of interest" description="Disordered" evidence="2">
    <location>
        <begin position="487"/>
        <end position="509"/>
    </location>
</feature>
<dbReference type="EMBL" id="JAAAUY010000260">
    <property type="protein sequence ID" value="KAF9332436.1"/>
    <property type="molecule type" value="Genomic_DNA"/>
</dbReference>
<evidence type="ECO:0000256" key="2">
    <source>
        <dbReference type="SAM" id="MobiDB-lite"/>
    </source>
</evidence>
<dbReference type="GO" id="GO:0005096">
    <property type="term" value="F:GTPase activator activity"/>
    <property type="evidence" value="ECO:0007669"/>
    <property type="project" value="UniProtKB-KW"/>
</dbReference>
<dbReference type="Proteomes" id="UP000696485">
    <property type="component" value="Unassembled WGS sequence"/>
</dbReference>
<feature type="compositionally biased region" description="Low complexity" evidence="2">
    <location>
        <begin position="10"/>
        <end position="27"/>
    </location>
</feature>
<feature type="region of interest" description="Disordered" evidence="2">
    <location>
        <begin position="72"/>
        <end position="107"/>
    </location>
</feature>
<dbReference type="InterPro" id="IPR050729">
    <property type="entry name" value="Rho-GAP"/>
</dbReference>
<dbReference type="GO" id="GO:0007165">
    <property type="term" value="P:signal transduction"/>
    <property type="evidence" value="ECO:0007669"/>
    <property type="project" value="InterPro"/>
</dbReference>
<dbReference type="AlphaFoldDB" id="A0A9P5SNI5"/>
<feature type="domain" description="Rho-GAP" evidence="3">
    <location>
        <begin position="184"/>
        <end position="386"/>
    </location>
</feature>
<reference evidence="4" key="1">
    <citation type="journal article" date="2020" name="Fungal Divers.">
        <title>Resolving the Mortierellaceae phylogeny through synthesis of multi-gene phylogenetics and phylogenomics.</title>
        <authorList>
            <person name="Vandepol N."/>
            <person name="Liber J."/>
            <person name="Desiro A."/>
            <person name="Na H."/>
            <person name="Kennedy M."/>
            <person name="Barry K."/>
            <person name="Grigoriev I.V."/>
            <person name="Miller A.N."/>
            <person name="O'Donnell K."/>
            <person name="Stajich J.E."/>
            <person name="Bonito G."/>
        </authorList>
    </citation>
    <scope>NUCLEOTIDE SEQUENCE</scope>
    <source>
        <strain evidence="4">NVP1</strain>
    </source>
</reference>
<evidence type="ECO:0000256" key="1">
    <source>
        <dbReference type="ARBA" id="ARBA00022468"/>
    </source>
</evidence>
<proteinExistence type="predicted"/>
<gene>
    <name evidence="4" type="ORF">BG006_004696</name>
</gene>
<dbReference type="PANTHER" id="PTHR23176">
    <property type="entry name" value="RHO/RAC/CDC GTPASE-ACTIVATING PROTEIN"/>
    <property type="match status" value="1"/>
</dbReference>
<accession>A0A9P5SNI5</accession>
<dbReference type="PROSITE" id="PS50238">
    <property type="entry name" value="RHOGAP"/>
    <property type="match status" value="1"/>
</dbReference>
<dbReference type="GO" id="GO:0005737">
    <property type="term" value="C:cytoplasm"/>
    <property type="evidence" value="ECO:0007669"/>
    <property type="project" value="TreeGrafter"/>
</dbReference>
<dbReference type="InterPro" id="IPR008936">
    <property type="entry name" value="Rho_GTPase_activation_prot"/>
</dbReference>
<feature type="region of interest" description="Disordered" evidence="2">
    <location>
        <begin position="1"/>
        <end position="27"/>
    </location>
</feature>
<dbReference type="PANTHER" id="PTHR23176:SF129">
    <property type="entry name" value="RHO GTPASE ACTIVATING PROTEIN AT 16F, ISOFORM E-RELATED"/>
    <property type="match status" value="1"/>
</dbReference>
<sequence>MADPQPHHQSSTSVPSTPMMPSSSAASIKPHAIAIISNQNLEAPQQSPTRRGSIAAHIMNLASRSTTSLNVLSTSAPASSGPEAAEERGAKPSILSGRSSPFSNPFKKLQYTLQGGSRKNFELGPRSADKEKEKVISSSASAMTLTSWRSKAEMLSKKSWGRSRKNSEPTFGGLALPQTPIFGASLDDAIRSSHTQGTPMIPTVLFRCAEFLEAKGVDEVGLYRVPGSHASVQKLKKMFDSGKDYNLLAMDGVDPNDIATLLKLYLRELPTPLLPAFLLEQFQSVITTDRHICHTLRGILVRLPRHNYVVLSFLCHHLSRIAAHSEKTKMNVSNLGVVFAPTLSIGSVLFRALLGGYFDTEDTPESREKGLKIVWGGLLQEFEYDIQEWPEEGNDGRLHPLELENTMGDKNQLQGSTLLQRSVEEQNSASSDLFVPSIPSVTAFSQSMPSDHQFSSLATTPTPAGPLTAEQEETKLLQVMLHKGKMASGCDDDEVSSNASLASSNPCTENTALSAISSPGLSAKEQAFEASFTSPSMTFPPTLSAACVSSTPSHLTATAITPNPFTTTSFMTTGTTTTTSTSSDGGFQTTIPSTDKSPPSLPILNFDNDAGSTSNGTTPDTQEHKSPSGAPQLPPLEGLMISL</sequence>
<dbReference type="SMART" id="SM00324">
    <property type="entry name" value="RhoGAP"/>
    <property type="match status" value="1"/>
</dbReference>
<feature type="region of interest" description="Disordered" evidence="2">
    <location>
        <begin position="559"/>
        <end position="643"/>
    </location>
</feature>
<feature type="compositionally biased region" description="Polar residues" evidence="2">
    <location>
        <begin position="496"/>
        <end position="509"/>
    </location>
</feature>
<dbReference type="CDD" id="cd00159">
    <property type="entry name" value="RhoGAP"/>
    <property type="match status" value="1"/>
</dbReference>
<name>A0A9P5SNI5_9FUNG</name>
<feature type="compositionally biased region" description="Low complexity" evidence="2">
    <location>
        <begin position="565"/>
        <end position="590"/>
    </location>
</feature>
<evidence type="ECO:0000259" key="3">
    <source>
        <dbReference type="PROSITE" id="PS50238"/>
    </source>
</evidence>
<comment type="caution">
    <text evidence="4">The sequence shown here is derived from an EMBL/GenBank/DDBJ whole genome shotgun (WGS) entry which is preliminary data.</text>
</comment>
<keyword evidence="1" id="KW-0343">GTPase activation</keyword>
<dbReference type="Pfam" id="PF00620">
    <property type="entry name" value="RhoGAP"/>
    <property type="match status" value="1"/>
</dbReference>